<organism evidence="1 2">
    <name type="scientific">Magnetofaba australis IT-1</name>
    <dbReference type="NCBI Taxonomy" id="1434232"/>
    <lineage>
        <taxon>Bacteria</taxon>
        <taxon>Pseudomonadati</taxon>
        <taxon>Pseudomonadota</taxon>
        <taxon>Magnetococcia</taxon>
        <taxon>Magnetococcales</taxon>
        <taxon>Magnetococcaceae</taxon>
        <taxon>Magnetofaba</taxon>
    </lineage>
</organism>
<evidence type="ECO:0000313" key="1">
    <source>
        <dbReference type="EMBL" id="OSM06143.1"/>
    </source>
</evidence>
<proteinExistence type="predicted"/>
<sequence>MAHSVEQKSVALWRRGVAWVLDRAADALQQEITPDQRQELFARCIALCHSVGVETLDTDERHALMVAWTWGHQAGWVDASCSISIAPSDSASQTSVLQSWMKALPNDAIVTPKTGAAPELARFLPLWVNHADARLAAQMERLLRHIEIRRQDCLADGAGRSMPWPQRARIAAALAEYARRQLDWRFVNGALKLTDWDFPRSLPRRYRPGLAAMAWAIAAQEQAVQHLWEQAQ</sequence>
<reference evidence="1 2" key="1">
    <citation type="journal article" date="2016" name="BMC Genomics">
        <title>Combined genomic and structural analyses of a cultured magnetotactic bacterium reveals its niche adaptation to a dynamic environment.</title>
        <authorList>
            <person name="Araujo A.C."/>
            <person name="Morillo V."/>
            <person name="Cypriano J."/>
            <person name="Teixeira L.C."/>
            <person name="Leao P."/>
            <person name="Lyra S."/>
            <person name="Almeida L.G."/>
            <person name="Bazylinski D.A."/>
            <person name="Vasconcellos A.T."/>
            <person name="Abreu F."/>
            <person name="Lins U."/>
        </authorList>
    </citation>
    <scope>NUCLEOTIDE SEQUENCE [LARGE SCALE GENOMIC DNA]</scope>
    <source>
        <strain evidence="1 2">IT-1</strain>
    </source>
</reference>
<dbReference type="Proteomes" id="UP000194003">
    <property type="component" value="Unassembled WGS sequence"/>
</dbReference>
<dbReference type="AlphaFoldDB" id="A0A1Y2K7V9"/>
<dbReference type="RefSeq" id="WP_085441278.1">
    <property type="nucleotide sequence ID" value="NZ_LVJN01000016.1"/>
</dbReference>
<dbReference type="EMBL" id="LVJN01000016">
    <property type="protein sequence ID" value="OSM06143.1"/>
    <property type="molecule type" value="Genomic_DNA"/>
</dbReference>
<keyword evidence="2" id="KW-1185">Reference proteome</keyword>
<gene>
    <name evidence="1" type="ORF">MAIT1_01104</name>
</gene>
<evidence type="ECO:0000313" key="2">
    <source>
        <dbReference type="Proteomes" id="UP000194003"/>
    </source>
</evidence>
<name>A0A1Y2K7V9_9PROT</name>
<protein>
    <submittedName>
        <fullName evidence="1">Uncharacterized protein</fullName>
    </submittedName>
</protein>
<dbReference type="STRING" id="1434232.MAIT1_01104"/>
<comment type="caution">
    <text evidence="1">The sequence shown here is derived from an EMBL/GenBank/DDBJ whole genome shotgun (WGS) entry which is preliminary data.</text>
</comment>
<accession>A0A1Y2K7V9</accession>